<dbReference type="InterPro" id="IPR039421">
    <property type="entry name" value="Type_1_exporter"/>
</dbReference>
<dbReference type="GO" id="GO:0015421">
    <property type="term" value="F:ABC-type oligopeptide transporter activity"/>
    <property type="evidence" value="ECO:0007669"/>
    <property type="project" value="TreeGrafter"/>
</dbReference>
<dbReference type="SMART" id="SM00382">
    <property type="entry name" value="AAA"/>
    <property type="match status" value="1"/>
</dbReference>
<organism evidence="10">
    <name type="scientific">bioreactor metagenome</name>
    <dbReference type="NCBI Taxonomy" id="1076179"/>
    <lineage>
        <taxon>unclassified sequences</taxon>
        <taxon>metagenomes</taxon>
        <taxon>ecological metagenomes</taxon>
    </lineage>
</organism>
<dbReference type="InterPro" id="IPR003593">
    <property type="entry name" value="AAA+_ATPase"/>
</dbReference>
<reference evidence="10" key="1">
    <citation type="submission" date="2019-08" db="EMBL/GenBank/DDBJ databases">
        <authorList>
            <person name="Kucharzyk K."/>
            <person name="Murdoch R.W."/>
            <person name="Higgins S."/>
            <person name="Loffler F."/>
        </authorList>
    </citation>
    <scope>NUCLEOTIDE SEQUENCE</scope>
</reference>
<dbReference type="Gene3D" id="3.40.50.300">
    <property type="entry name" value="P-loop containing nucleotide triphosphate hydrolases"/>
    <property type="match status" value="1"/>
</dbReference>
<evidence type="ECO:0000259" key="9">
    <source>
        <dbReference type="PROSITE" id="PS50929"/>
    </source>
</evidence>
<dbReference type="Gene3D" id="1.20.1560.10">
    <property type="entry name" value="ABC transporter type 1, transmembrane domain"/>
    <property type="match status" value="1"/>
</dbReference>
<protein>
    <submittedName>
        <fullName evidence="10">Putative multidrug resistance ABC transporter ATP-binding/permease protein YheI</fullName>
        <ecNumber evidence="10">3.6.3.-</ecNumber>
    </submittedName>
</protein>
<dbReference type="InterPro" id="IPR003439">
    <property type="entry name" value="ABC_transporter-like_ATP-bd"/>
</dbReference>
<evidence type="ECO:0000256" key="3">
    <source>
        <dbReference type="ARBA" id="ARBA00022741"/>
    </source>
</evidence>
<name>A0A644SXE1_9ZZZZ</name>
<keyword evidence="4 10" id="KW-0067">ATP-binding</keyword>
<dbReference type="PROSITE" id="PS50929">
    <property type="entry name" value="ABC_TM1F"/>
    <property type="match status" value="1"/>
</dbReference>
<dbReference type="SUPFAM" id="SSF90123">
    <property type="entry name" value="ABC transporter transmembrane region"/>
    <property type="match status" value="1"/>
</dbReference>
<dbReference type="CDD" id="cd03228">
    <property type="entry name" value="ABCC_MRP_Like"/>
    <property type="match status" value="1"/>
</dbReference>
<keyword evidence="10" id="KW-0378">Hydrolase</keyword>
<dbReference type="AlphaFoldDB" id="A0A644SXE1"/>
<dbReference type="PROSITE" id="PS00211">
    <property type="entry name" value="ABC_TRANSPORTER_1"/>
    <property type="match status" value="1"/>
</dbReference>
<evidence type="ECO:0000256" key="4">
    <source>
        <dbReference type="ARBA" id="ARBA00022840"/>
    </source>
</evidence>
<comment type="caution">
    <text evidence="10">The sequence shown here is derived from an EMBL/GenBank/DDBJ whole genome shotgun (WGS) entry which is preliminary data.</text>
</comment>
<evidence type="ECO:0000256" key="5">
    <source>
        <dbReference type="ARBA" id="ARBA00022989"/>
    </source>
</evidence>
<evidence type="ECO:0000256" key="1">
    <source>
        <dbReference type="ARBA" id="ARBA00004141"/>
    </source>
</evidence>
<feature type="transmembrane region" description="Helical" evidence="7">
    <location>
        <begin position="170"/>
        <end position="188"/>
    </location>
</feature>
<gene>
    <name evidence="10" type="primary">yheI_2</name>
    <name evidence="10" type="ORF">SDC9_04463</name>
</gene>
<dbReference type="Pfam" id="PF00005">
    <property type="entry name" value="ABC_tran"/>
    <property type="match status" value="1"/>
</dbReference>
<evidence type="ECO:0000256" key="2">
    <source>
        <dbReference type="ARBA" id="ARBA00022692"/>
    </source>
</evidence>
<keyword evidence="2 7" id="KW-0812">Transmembrane</keyword>
<feature type="domain" description="ABC transporter" evidence="8">
    <location>
        <begin position="352"/>
        <end position="589"/>
    </location>
</feature>
<dbReference type="CDD" id="cd07346">
    <property type="entry name" value="ABC_6TM_exporters"/>
    <property type="match status" value="1"/>
</dbReference>
<dbReference type="GO" id="GO:0016887">
    <property type="term" value="F:ATP hydrolysis activity"/>
    <property type="evidence" value="ECO:0007669"/>
    <property type="project" value="InterPro"/>
</dbReference>
<evidence type="ECO:0000313" key="10">
    <source>
        <dbReference type="EMBL" id="MPL58917.1"/>
    </source>
</evidence>
<dbReference type="EC" id="3.6.3.-" evidence="10"/>
<dbReference type="InterPro" id="IPR011527">
    <property type="entry name" value="ABC1_TM_dom"/>
</dbReference>
<feature type="domain" description="ABC transmembrane type-1" evidence="9">
    <location>
        <begin position="22"/>
        <end position="313"/>
    </location>
</feature>
<dbReference type="PANTHER" id="PTHR43394:SF1">
    <property type="entry name" value="ATP-BINDING CASSETTE SUB-FAMILY B MEMBER 10, MITOCHONDRIAL"/>
    <property type="match status" value="1"/>
</dbReference>
<proteinExistence type="predicted"/>
<evidence type="ECO:0000256" key="7">
    <source>
        <dbReference type="SAM" id="Phobius"/>
    </source>
</evidence>
<dbReference type="InterPro" id="IPR027417">
    <property type="entry name" value="P-loop_NTPase"/>
</dbReference>
<sequence length="599" mass="66252">MKPTTHLAWIWKVWKQKKGLIVLLLCLSLLSSLVAVSFPLLTKSLLDLLERAAGSSEKEGLKSALSKAVLYFSALGFAALIVGFFPGVRGAINNIFDYLIRKRYFSLVAEKDYRFFSAFSSPDIVTRLSSDINDFPKLAWFLCSGIFRAVESGSKIIFCAVAMALLDRRLALFSFLSLPLMLLIFSKVQSNIYDKVKQNEEAISSVNEQLELSFSGVRILKSFASEAKYDRFFDDVLEKRYETEMGVARLETILNMFYQNINYAAQIALIFAGGLMVVRGRTSIGTFYAFYNYLNLLINPMLDIPQLFILGKRAFVNIDRLREMECFPAEGGETLSADSAAAEHAISSFGTISVSEISFRYPGRENPALDRVSVDIRAGEKILIVGGIGSGKTTLLKAIAGLLPPQEGDIYVDGLPLRGIRESSWAGLVGYVPQEPLLFSGSVKENVAFGSPGPLPRIEDEELWALLETARIDQEILAFPDREQSRVGQRGGGVSGGQKQRIAIARALARRPRLLLLDDMTASLDTNNEQALWKRLEPRGMTILAASHRLSSVRYVDKVLFLKAGKVVGFGSHAGLLEGCREYRDFIDFAVSGSIGYGL</sequence>
<evidence type="ECO:0000256" key="6">
    <source>
        <dbReference type="ARBA" id="ARBA00023136"/>
    </source>
</evidence>
<keyword evidence="3" id="KW-0547">Nucleotide-binding</keyword>
<dbReference type="GO" id="GO:0016020">
    <property type="term" value="C:membrane"/>
    <property type="evidence" value="ECO:0007669"/>
    <property type="project" value="UniProtKB-SubCell"/>
</dbReference>
<keyword evidence="5 7" id="KW-1133">Transmembrane helix</keyword>
<dbReference type="PROSITE" id="PS50893">
    <property type="entry name" value="ABC_TRANSPORTER_2"/>
    <property type="match status" value="1"/>
</dbReference>
<dbReference type="SUPFAM" id="SSF52540">
    <property type="entry name" value="P-loop containing nucleoside triphosphate hydrolases"/>
    <property type="match status" value="1"/>
</dbReference>
<dbReference type="InterPro" id="IPR017871">
    <property type="entry name" value="ABC_transporter-like_CS"/>
</dbReference>
<dbReference type="Pfam" id="PF00664">
    <property type="entry name" value="ABC_membrane"/>
    <property type="match status" value="1"/>
</dbReference>
<dbReference type="GO" id="GO:0005524">
    <property type="term" value="F:ATP binding"/>
    <property type="evidence" value="ECO:0007669"/>
    <property type="project" value="UniProtKB-KW"/>
</dbReference>
<evidence type="ECO:0000259" key="8">
    <source>
        <dbReference type="PROSITE" id="PS50893"/>
    </source>
</evidence>
<comment type="subcellular location">
    <subcellularLocation>
        <location evidence="1">Membrane</location>
        <topology evidence="1">Multi-pass membrane protein</topology>
    </subcellularLocation>
</comment>
<keyword evidence="6 7" id="KW-0472">Membrane</keyword>
<dbReference type="EMBL" id="VSSQ01000008">
    <property type="protein sequence ID" value="MPL58917.1"/>
    <property type="molecule type" value="Genomic_DNA"/>
</dbReference>
<dbReference type="PANTHER" id="PTHR43394">
    <property type="entry name" value="ATP-DEPENDENT PERMEASE MDL1, MITOCHONDRIAL"/>
    <property type="match status" value="1"/>
</dbReference>
<dbReference type="InterPro" id="IPR036640">
    <property type="entry name" value="ABC1_TM_sf"/>
</dbReference>
<feature type="transmembrane region" description="Helical" evidence="7">
    <location>
        <begin position="68"/>
        <end position="92"/>
    </location>
</feature>
<accession>A0A644SXE1</accession>